<gene>
    <name evidence="1" type="ORF">DSOL_0925</name>
</gene>
<protein>
    <submittedName>
        <fullName evidence="1">Glycosyltransferase</fullName>
    </submittedName>
</protein>
<reference evidence="1 2" key="1">
    <citation type="submission" date="2016-09" db="EMBL/GenBank/DDBJ databases">
        <title>Complete genome of Desulfosporosinus sp. OL.</title>
        <authorList>
            <person name="Mardanov A."/>
            <person name="Beletsky A."/>
            <person name="Panova A."/>
            <person name="Karnachuk O."/>
            <person name="Ravin N."/>
        </authorList>
    </citation>
    <scope>NUCLEOTIDE SEQUENCE [LARGE SCALE GENOMIC DNA]</scope>
    <source>
        <strain evidence="1 2">OL</strain>
    </source>
</reference>
<organism evidence="1 2">
    <name type="scientific">Desulfosporosinus metallidurans</name>
    <dbReference type="NCBI Taxonomy" id="1888891"/>
    <lineage>
        <taxon>Bacteria</taxon>
        <taxon>Bacillati</taxon>
        <taxon>Bacillota</taxon>
        <taxon>Clostridia</taxon>
        <taxon>Eubacteriales</taxon>
        <taxon>Desulfitobacteriaceae</taxon>
        <taxon>Desulfosporosinus</taxon>
    </lineage>
</organism>
<dbReference type="Proteomes" id="UP000186102">
    <property type="component" value="Unassembled WGS sequence"/>
</dbReference>
<evidence type="ECO:0000313" key="1">
    <source>
        <dbReference type="EMBL" id="OLN33198.1"/>
    </source>
</evidence>
<accession>A0A1Q8R0P5</accession>
<dbReference type="InterPro" id="IPR018641">
    <property type="entry name" value="Trfase_1_rSAM/seldom-assoc"/>
</dbReference>
<dbReference type="GO" id="GO:0016740">
    <property type="term" value="F:transferase activity"/>
    <property type="evidence" value="ECO:0007669"/>
    <property type="project" value="UniProtKB-KW"/>
</dbReference>
<dbReference type="Gene3D" id="3.90.550.10">
    <property type="entry name" value="Spore Coat Polysaccharide Biosynthesis Protein SpsA, Chain A"/>
    <property type="match status" value="1"/>
</dbReference>
<evidence type="ECO:0000313" key="2">
    <source>
        <dbReference type="Proteomes" id="UP000186102"/>
    </source>
</evidence>
<dbReference type="NCBIfam" id="TIGR04282">
    <property type="entry name" value="glyco_like_cofC"/>
    <property type="match status" value="1"/>
</dbReference>
<keyword evidence="1" id="KW-0808">Transferase</keyword>
<dbReference type="SUPFAM" id="SSF53448">
    <property type="entry name" value="Nucleotide-diphospho-sugar transferases"/>
    <property type="match status" value="1"/>
</dbReference>
<dbReference type="Pfam" id="PF09837">
    <property type="entry name" value="DUF2064"/>
    <property type="match status" value="1"/>
</dbReference>
<comment type="caution">
    <text evidence="1">The sequence shown here is derived from an EMBL/GenBank/DDBJ whole genome shotgun (WGS) entry which is preliminary data.</text>
</comment>
<dbReference type="STRING" id="1888891.DSOL_0925"/>
<dbReference type="EMBL" id="MLBF01000004">
    <property type="protein sequence ID" value="OLN33198.1"/>
    <property type="molecule type" value="Genomic_DNA"/>
</dbReference>
<dbReference type="PANTHER" id="PTHR36529:SF1">
    <property type="entry name" value="GLYCOSYLTRANSFERASE"/>
    <property type="match status" value="1"/>
</dbReference>
<proteinExistence type="predicted"/>
<dbReference type="PANTHER" id="PTHR36529">
    <property type="entry name" value="SLL1095 PROTEIN"/>
    <property type="match status" value="1"/>
</dbReference>
<name>A0A1Q8R0P5_9FIRM</name>
<sequence>MSKIPLPGRSKSRLQEKAGAQEAALFHRACLYDLQAVLRNWGMPARIYIAGGSNEEFRSSFPQAMPEEFTCLVELDWSDFAFYRQHGGDLGERMLCAVQESLTEFQQVILIGSDIPGIDRNLLEQACAELRQHDLVLGPALDGGYYLIGLKSVNPLLFRDIDWGSGQVLEQTLQAARRLRLQTALLSKMQDIDRWQDLKAWAGRTGDSRGKSTLAWRYANYLLKRAEVR</sequence>
<dbReference type="InterPro" id="IPR029044">
    <property type="entry name" value="Nucleotide-diphossugar_trans"/>
</dbReference>
<keyword evidence="2" id="KW-1185">Reference proteome</keyword>
<dbReference type="AlphaFoldDB" id="A0A1Q8R0P5"/>